<evidence type="ECO:0000256" key="5">
    <source>
        <dbReference type="ARBA" id="ARBA00023136"/>
    </source>
</evidence>
<feature type="transmembrane region" description="Helical" evidence="6">
    <location>
        <begin position="306"/>
        <end position="329"/>
    </location>
</feature>
<reference evidence="7" key="2">
    <citation type="submission" date="2020-09" db="EMBL/GenBank/DDBJ databases">
        <authorList>
            <person name="Sun Q."/>
            <person name="Zhou Y."/>
        </authorList>
    </citation>
    <scope>NUCLEOTIDE SEQUENCE</scope>
    <source>
        <strain evidence="7">CGMCC 1.15519</strain>
    </source>
</reference>
<feature type="transmembrane region" description="Helical" evidence="6">
    <location>
        <begin position="126"/>
        <end position="148"/>
    </location>
</feature>
<name>A0A916ZQ23_9SPHN</name>
<keyword evidence="8" id="KW-1185">Reference proteome</keyword>
<evidence type="ECO:0000256" key="4">
    <source>
        <dbReference type="ARBA" id="ARBA00022989"/>
    </source>
</evidence>
<dbReference type="EMBL" id="BMJM01000003">
    <property type="protein sequence ID" value="GGE07174.1"/>
    <property type="molecule type" value="Genomic_DNA"/>
</dbReference>
<comment type="caution">
    <text evidence="7">The sequence shown here is derived from an EMBL/GenBank/DDBJ whole genome shotgun (WGS) entry which is preliminary data.</text>
</comment>
<feature type="transmembrane region" description="Helical" evidence="6">
    <location>
        <begin position="274"/>
        <end position="294"/>
    </location>
</feature>
<dbReference type="AlphaFoldDB" id="A0A916ZQ23"/>
<protein>
    <submittedName>
        <fullName evidence="7">Ribonuclease</fullName>
    </submittedName>
</protein>
<evidence type="ECO:0000256" key="3">
    <source>
        <dbReference type="ARBA" id="ARBA00022692"/>
    </source>
</evidence>
<sequence length="405" mass="42098">MRTIGKILAAMMVVPVVHDVLKGRPIDTGDRTPPVRTLLGWSLAGLALGSAVAAKALLPPTAPADPEADRNPDSAAGAAPQAVTKVGAGVAAGSPAEFSFAAWKAILGRVWVNNGEHNLSLMSAGVAFYAFLSFVPLLAALVMSYGLVADPATVSKHMKTIIDLVPAEAARLIYEQLVNLTTSAASRKGFGLLMALLVAIYGASRASGAIISALNVIYEERDRRGIIRGTAISAVLIVGAVVTAIVGILAASMMGYAQDLLKDLGPVGIMIVQGLTWLIAGGLCCVAIGAMYRFAPDRADARWRWLTVGSVAATLLWLLATLGFGIYAARFGDYNATYGSLGAVVVLLMWLYVSAYAILIGGLINAEAERQTAQDSTTGRTRPLGQRGAVVADMSAAIDPVAPPE</sequence>
<dbReference type="GO" id="GO:0005886">
    <property type="term" value="C:plasma membrane"/>
    <property type="evidence" value="ECO:0007669"/>
    <property type="project" value="UniProtKB-SubCell"/>
</dbReference>
<proteinExistence type="predicted"/>
<keyword evidence="5 6" id="KW-0472">Membrane</keyword>
<comment type="subcellular location">
    <subcellularLocation>
        <location evidence="1">Cell membrane</location>
        <topology evidence="1">Multi-pass membrane protein</topology>
    </subcellularLocation>
</comment>
<keyword evidence="2" id="KW-1003">Cell membrane</keyword>
<feature type="transmembrane region" description="Helical" evidence="6">
    <location>
        <begin position="190"/>
        <end position="218"/>
    </location>
</feature>
<evidence type="ECO:0000313" key="8">
    <source>
        <dbReference type="Proteomes" id="UP000635071"/>
    </source>
</evidence>
<keyword evidence="3 6" id="KW-0812">Transmembrane</keyword>
<evidence type="ECO:0000256" key="2">
    <source>
        <dbReference type="ARBA" id="ARBA00022475"/>
    </source>
</evidence>
<feature type="transmembrane region" description="Helical" evidence="6">
    <location>
        <begin position="341"/>
        <end position="364"/>
    </location>
</feature>
<reference evidence="7" key="1">
    <citation type="journal article" date="2014" name="Int. J. Syst. Evol. Microbiol.">
        <title>Complete genome sequence of Corynebacterium casei LMG S-19264T (=DSM 44701T), isolated from a smear-ripened cheese.</title>
        <authorList>
            <consortium name="US DOE Joint Genome Institute (JGI-PGF)"/>
            <person name="Walter F."/>
            <person name="Albersmeier A."/>
            <person name="Kalinowski J."/>
            <person name="Ruckert C."/>
        </authorList>
    </citation>
    <scope>NUCLEOTIDE SEQUENCE</scope>
    <source>
        <strain evidence="7">CGMCC 1.15519</strain>
    </source>
</reference>
<keyword evidence="4 6" id="KW-1133">Transmembrane helix</keyword>
<dbReference type="InterPro" id="IPR017039">
    <property type="entry name" value="Virul_fac_BrkB"/>
</dbReference>
<dbReference type="PANTHER" id="PTHR30213:SF0">
    <property type="entry name" value="UPF0761 MEMBRANE PROTEIN YIHY"/>
    <property type="match status" value="1"/>
</dbReference>
<evidence type="ECO:0000256" key="1">
    <source>
        <dbReference type="ARBA" id="ARBA00004651"/>
    </source>
</evidence>
<dbReference type="Proteomes" id="UP000635071">
    <property type="component" value="Unassembled WGS sequence"/>
</dbReference>
<dbReference type="RefSeq" id="WP_243450573.1">
    <property type="nucleotide sequence ID" value="NZ_BMJM01000003.1"/>
</dbReference>
<dbReference type="PANTHER" id="PTHR30213">
    <property type="entry name" value="INNER MEMBRANE PROTEIN YHJD"/>
    <property type="match status" value="1"/>
</dbReference>
<feature type="transmembrane region" description="Helical" evidence="6">
    <location>
        <begin position="230"/>
        <end position="254"/>
    </location>
</feature>
<evidence type="ECO:0000256" key="6">
    <source>
        <dbReference type="SAM" id="Phobius"/>
    </source>
</evidence>
<dbReference type="NCBIfam" id="TIGR00765">
    <property type="entry name" value="yihY_not_rbn"/>
    <property type="match status" value="1"/>
</dbReference>
<accession>A0A916ZQ23</accession>
<organism evidence="7 8">
    <name type="scientific">Sandarakinorhabdus glacialis</name>
    <dbReference type="NCBI Taxonomy" id="1614636"/>
    <lineage>
        <taxon>Bacteria</taxon>
        <taxon>Pseudomonadati</taxon>
        <taxon>Pseudomonadota</taxon>
        <taxon>Alphaproteobacteria</taxon>
        <taxon>Sphingomonadales</taxon>
        <taxon>Sphingosinicellaceae</taxon>
        <taxon>Sandarakinorhabdus</taxon>
    </lineage>
</organism>
<evidence type="ECO:0000313" key="7">
    <source>
        <dbReference type="EMBL" id="GGE07174.1"/>
    </source>
</evidence>
<gene>
    <name evidence="7" type="ORF">GCM10011529_11960</name>
</gene>
<dbReference type="Pfam" id="PF03631">
    <property type="entry name" value="Virul_fac_BrkB"/>
    <property type="match status" value="1"/>
</dbReference>